<dbReference type="AlphaFoldDB" id="A0A0K6IQ70"/>
<sequence>MMTMTGAELIVRLLEQQGIETIVGIPGGAILPLYDALSQSKTIRHVLARHEQGAGFMAQGMARVTGKPAVCFASSGPGATNLVTAIADARLDSIPLVAITGQVPLAMIGTDAFQEVDIYGMTIPITKHNFLVRSAAELLEVMPHAFRIAMSGRPGPVLVDVPKDVQNQLVTFERLPAPAESDPLPPLDETAIAAAARLIDEAERPVLYLGGGVIHADAAPLAVTLAEQTSMPTTMTLMALGAMPVDHPLSLGMLGMHGARHTNFALQEADLLVCVGARFDDRAIGKASQFCPEAKVIHIDIDRAELGKIRRPDVAIHGDVKAVLQALLPRVRAQLRKRWLSHVAGLKSRFPLVLEGREDPRSHYGLVQAVAKALDDEAVVVTDVGQHQMWVAQAYPLRRPRQWLTSGGLGTMGFGLPAAIGAALAEPQRTVVCFTGDGSLKMNIQEMATLAEEGGNVKIVLMNNQSLGLVYQQQNLFYGKRVIASNYRRPTDFVKIAEGFGLEALDLDRSEHPEADLAAILRRPGPALIHCSIERERFVYPMVPPGAANTEMIEG</sequence>
<dbReference type="CDD" id="cd07035">
    <property type="entry name" value="TPP_PYR_POX_like"/>
    <property type="match status" value="1"/>
</dbReference>
<keyword evidence="5 14" id="KW-0028">Amino-acid biosynthesis</keyword>
<evidence type="ECO:0000256" key="13">
    <source>
        <dbReference type="ARBA" id="ARBA00048670"/>
    </source>
</evidence>
<evidence type="ECO:0000256" key="4">
    <source>
        <dbReference type="ARBA" id="ARBA00013145"/>
    </source>
</evidence>
<evidence type="ECO:0000313" key="19">
    <source>
        <dbReference type="Proteomes" id="UP000182108"/>
    </source>
</evidence>
<dbReference type="OrthoDB" id="2254214at2"/>
<dbReference type="GO" id="GO:0030976">
    <property type="term" value="F:thiamine pyrophosphate binding"/>
    <property type="evidence" value="ECO:0007669"/>
    <property type="project" value="UniProtKB-UniRule"/>
</dbReference>
<dbReference type="InterPro" id="IPR045229">
    <property type="entry name" value="TPP_enz"/>
</dbReference>
<evidence type="ECO:0000256" key="3">
    <source>
        <dbReference type="ARBA" id="ARBA00007812"/>
    </source>
</evidence>
<dbReference type="GO" id="GO:0050660">
    <property type="term" value="F:flavin adenine dinucleotide binding"/>
    <property type="evidence" value="ECO:0007669"/>
    <property type="project" value="InterPro"/>
</dbReference>
<dbReference type="GO" id="GO:0009097">
    <property type="term" value="P:isoleucine biosynthetic process"/>
    <property type="evidence" value="ECO:0007669"/>
    <property type="project" value="UniProtKB-UniPathway"/>
</dbReference>
<dbReference type="InterPro" id="IPR029061">
    <property type="entry name" value="THDP-binding"/>
</dbReference>
<name>A0A0K6IQ70_9PROT</name>
<evidence type="ECO:0000313" key="18">
    <source>
        <dbReference type="EMBL" id="CUB05246.1"/>
    </source>
</evidence>
<dbReference type="NCBIfam" id="NF006016">
    <property type="entry name" value="PRK08155.1"/>
    <property type="match status" value="1"/>
</dbReference>
<comment type="pathway">
    <text evidence="1 14">Amino-acid biosynthesis; L-isoleucine biosynthesis; L-isoleucine from 2-oxobutanoate: step 1/4.</text>
</comment>
<feature type="domain" description="Thiamine pyrophosphate enzyme TPP-binding" evidence="16">
    <location>
        <begin position="383"/>
        <end position="531"/>
    </location>
</feature>
<evidence type="ECO:0000259" key="17">
    <source>
        <dbReference type="Pfam" id="PF02776"/>
    </source>
</evidence>
<dbReference type="CDD" id="cd02015">
    <property type="entry name" value="TPP_AHAS"/>
    <property type="match status" value="1"/>
</dbReference>
<keyword evidence="12 14" id="KW-0100">Branched-chain amino acid biosynthesis</keyword>
<dbReference type="GO" id="GO:0003984">
    <property type="term" value="F:acetolactate synthase activity"/>
    <property type="evidence" value="ECO:0007669"/>
    <property type="project" value="UniProtKB-EC"/>
</dbReference>
<dbReference type="InterPro" id="IPR012000">
    <property type="entry name" value="Thiamin_PyroP_enz_cen_dom"/>
</dbReference>
<evidence type="ECO:0000256" key="9">
    <source>
        <dbReference type="ARBA" id="ARBA00022827"/>
    </source>
</evidence>
<evidence type="ECO:0000259" key="15">
    <source>
        <dbReference type="Pfam" id="PF00205"/>
    </source>
</evidence>
<dbReference type="GO" id="GO:0000287">
    <property type="term" value="F:magnesium ion binding"/>
    <property type="evidence" value="ECO:0007669"/>
    <property type="project" value="UniProtKB-UniRule"/>
</dbReference>
<comment type="catalytic activity">
    <reaction evidence="13 14">
        <text>2 pyruvate + H(+) = (2S)-2-acetolactate + CO2</text>
        <dbReference type="Rhea" id="RHEA:25249"/>
        <dbReference type="ChEBI" id="CHEBI:15361"/>
        <dbReference type="ChEBI" id="CHEBI:15378"/>
        <dbReference type="ChEBI" id="CHEBI:16526"/>
        <dbReference type="ChEBI" id="CHEBI:58476"/>
        <dbReference type="EC" id="2.2.1.6"/>
    </reaction>
</comment>
<dbReference type="InterPro" id="IPR029035">
    <property type="entry name" value="DHS-like_NAD/FAD-binding_dom"/>
</dbReference>
<accession>A0A0K6IQ70</accession>
<dbReference type="UniPathway" id="UPA00047">
    <property type="reaction ID" value="UER00055"/>
</dbReference>
<comment type="pathway">
    <text evidence="2 14">Amino-acid biosynthesis; L-valine biosynthesis; L-valine from pyruvate: step 1/4.</text>
</comment>
<dbReference type="UniPathway" id="UPA00049">
    <property type="reaction ID" value="UER00059"/>
</dbReference>
<gene>
    <name evidence="18" type="ORF">Ga0061068_101283</name>
</gene>
<evidence type="ECO:0000256" key="10">
    <source>
        <dbReference type="ARBA" id="ARBA00022842"/>
    </source>
</evidence>
<dbReference type="FunFam" id="3.40.50.970:FF:000007">
    <property type="entry name" value="Acetolactate synthase"/>
    <property type="match status" value="1"/>
</dbReference>
<dbReference type="InterPro" id="IPR012846">
    <property type="entry name" value="Acetolactate_synth_lsu"/>
</dbReference>
<keyword evidence="11 14" id="KW-0786">Thiamine pyrophosphate</keyword>
<dbReference type="GO" id="GO:0009099">
    <property type="term" value="P:L-valine biosynthetic process"/>
    <property type="evidence" value="ECO:0007669"/>
    <property type="project" value="UniProtKB-UniPathway"/>
</dbReference>
<dbReference type="Pfam" id="PF00205">
    <property type="entry name" value="TPP_enzyme_M"/>
    <property type="match status" value="1"/>
</dbReference>
<dbReference type="Pfam" id="PF02775">
    <property type="entry name" value="TPP_enzyme_C"/>
    <property type="match status" value="1"/>
</dbReference>
<evidence type="ECO:0000259" key="16">
    <source>
        <dbReference type="Pfam" id="PF02775"/>
    </source>
</evidence>
<dbReference type="InterPro" id="IPR011766">
    <property type="entry name" value="TPP_enzyme_TPP-bd"/>
</dbReference>
<evidence type="ECO:0000256" key="5">
    <source>
        <dbReference type="ARBA" id="ARBA00022605"/>
    </source>
</evidence>
<evidence type="ECO:0000256" key="14">
    <source>
        <dbReference type="RuleBase" id="RU003591"/>
    </source>
</evidence>
<dbReference type="InterPro" id="IPR012001">
    <property type="entry name" value="Thiamin_PyroP_enz_TPP-bd_dom"/>
</dbReference>
<dbReference type="NCBIfam" id="TIGR00118">
    <property type="entry name" value="acolac_lg"/>
    <property type="match status" value="1"/>
</dbReference>
<evidence type="ECO:0000256" key="11">
    <source>
        <dbReference type="ARBA" id="ARBA00023052"/>
    </source>
</evidence>
<comment type="cofactor">
    <cofactor evidence="14">
        <name>thiamine diphosphate</name>
        <dbReference type="ChEBI" id="CHEBI:58937"/>
    </cofactor>
    <text evidence="14">Binds 1 thiamine pyrophosphate per subunit.</text>
</comment>
<keyword evidence="9" id="KW-0274">FAD</keyword>
<feature type="domain" description="Thiamine pyrophosphate enzyme N-terminal TPP-binding" evidence="17">
    <location>
        <begin position="4"/>
        <end position="120"/>
    </location>
</feature>
<organism evidence="18 19">
    <name type="scientific">Tepidiphilus thermophilus</name>
    <dbReference type="NCBI Taxonomy" id="876478"/>
    <lineage>
        <taxon>Bacteria</taxon>
        <taxon>Pseudomonadati</taxon>
        <taxon>Pseudomonadota</taxon>
        <taxon>Hydrogenophilia</taxon>
        <taxon>Hydrogenophilales</taxon>
        <taxon>Hydrogenophilaceae</taxon>
        <taxon>Tepidiphilus</taxon>
    </lineage>
</organism>
<keyword evidence="7 14" id="KW-0808">Transferase</keyword>
<dbReference type="FunFam" id="3.40.50.1220:FF:000008">
    <property type="entry name" value="Acetolactate synthase"/>
    <property type="match status" value="1"/>
</dbReference>
<dbReference type="PANTHER" id="PTHR18968">
    <property type="entry name" value="THIAMINE PYROPHOSPHATE ENZYMES"/>
    <property type="match status" value="1"/>
</dbReference>
<comment type="cofactor">
    <cofactor evidence="14">
        <name>Mg(2+)</name>
        <dbReference type="ChEBI" id="CHEBI:18420"/>
    </cofactor>
    <text evidence="14">Binds 1 Mg(2+) ion per subunit.</text>
</comment>
<keyword evidence="8 14" id="KW-0479">Metal-binding</keyword>
<keyword evidence="10 14" id="KW-0460">Magnesium</keyword>
<dbReference type="Pfam" id="PF02776">
    <property type="entry name" value="TPP_enzyme_N"/>
    <property type="match status" value="1"/>
</dbReference>
<evidence type="ECO:0000256" key="8">
    <source>
        <dbReference type="ARBA" id="ARBA00022723"/>
    </source>
</evidence>
<dbReference type="GO" id="GO:0005948">
    <property type="term" value="C:acetolactate synthase complex"/>
    <property type="evidence" value="ECO:0007669"/>
    <property type="project" value="TreeGrafter"/>
</dbReference>
<dbReference type="EC" id="2.2.1.6" evidence="4 14"/>
<dbReference type="Proteomes" id="UP000182108">
    <property type="component" value="Unassembled WGS sequence"/>
</dbReference>
<dbReference type="SUPFAM" id="SSF52518">
    <property type="entry name" value="Thiamin diphosphate-binding fold (THDP-binding)"/>
    <property type="match status" value="2"/>
</dbReference>
<dbReference type="FunFam" id="3.40.50.970:FF:000016">
    <property type="entry name" value="Acetolactate synthase"/>
    <property type="match status" value="1"/>
</dbReference>
<dbReference type="Gene3D" id="3.40.50.1220">
    <property type="entry name" value="TPP-binding domain"/>
    <property type="match status" value="1"/>
</dbReference>
<keyword evidence="6" id="KW-0285">Flavoprotein</keyword>
<protein>
    <recommendedName>
        <fullName evidence="4 14">Acetolactate synthase</fullName>
        <ecNumber evidence="4 14">2.2.1.6</ecNumber>
    </recommendedName>
</protein>
<evidence type="ECO:0000256" key="7">
    <source>
        <dbReference type="ARBA" id="ARBA00022679"/>
    </source>
</evidence>
<evidence type="ECO:0000256" key="12">
    <source>
        <dbReference type="ARBA" id="ARBA00023304"/>
    </source>
</evidence>
<dbReference type="InterPro" id="IPR039368">
    <property type="entry name" value="AHAS_TPP"/>
</dbReference>
<keyword evidence="19" id="KW-1185">Reference proteome</keyword>
<dbReference type="RefSeq" id="WP_055422651.1">
    <property type="nucleotide sequence ID" value="NZ_CYHH01000001.1"/>
</dbReference>
<dbReference type="PROSITE" id="PS00187">
    <property type="entry name" value="TPP_ENZYMES"/>
    <property type="match status" value="1"/>
</dbReference>
<proteinExistence type="inferred from homology"/>
<reference evidence="19" key="1">
    <citation type="submission" date="2015-08" db="EMBL/GenBank/DDBJ databases">
        <authorList>
            <person name="Babu N.S."/>
            <person name="Beckwith C.J."/>
            <person name="Beseler K.G."/>
            <person name="Brison A."/>
            <person name="Carone J.V."/>
            <person name="Caskin T.P."/>
            <person name="Diamond M."/>
            <person name="Durham M.E."/>
            <person name="Foxe J.M."/>
            <person name="Go M."/>
            <person name="Henderson B.A."/>
            <person name="Jones I.B."/>
            <person name="McGettigan J.A."/>
            <person name="Micheletti S.J."/>
            <person name="Nasrallah M.E."/>
            <person name="Ortiz D."/>
            <person name="Piller C.R."/>
            <person name="Privatt S.R."/>
            <person name="Schneider S.L."/>
            <person name="Sharp S."/>
            <person name="Smith T.C."/>
            <person name="Stanton J.D."/>
            <person name="Ullery H.E."/>
            <person name="Wilson R.J."/>
            <person name="Serrano M.G."/>
            <person name="Buck G."/>
            <person name="Lee V."/>
            <person name="Wang Y."/>
            <person name="Carvalho R."/>
            <person name="Voegtly L."/>
            <person name="Shi R."/>
            <person name="Duckworth R."/>
            <person name="Johnson A."/>
            <person name="Loviza R."/>
            <person name="Walstead R."/>
            <person name="Shah Z."/>
            <person name="Kiflezghi M."/>
            <person name="Wade K."/>
            <person name="Ball S.L."/>
            <person name="Bradley K.W."/>
            <person name="Asai D.J."/>
            <person name="Bowman C.A."/>
            <person name="Russell D.A."/>
            <person name="Pope W.H."/>
            <person name="Jacobs-Sera D."/>
            <person name="Hendrix R.W."/>
            <person name="Hatfull G.F."/>
        </authorList>
    </citation>
    <scope>NUCLEOTIDE SEQUENCE [LARGE SCALE GENOMIC DNA]</scope>
    <source>
        <strain evidence="19">JCM 19170</strain>
    </source>
</reference>
<dbReference type="SUPFAM" id="SSF52467">
    <property type="entry name" value="DHS-like NAD/FAD-binding domain"/>
    <property type="match status" value="1"/>
</dbReference>
<dbReference type="EMBL" id="CYHH01000001">
    <property type="protein sequence ID" value="CUB05246.1"/>
    <property type="molecule type" value="Genomic_DNA"/>
</dbReference>
<evidence type="ECO:0000256" key="2">
    <source>
        <dbReference type="ARBA" id="ARBA00005025"/>
    </source>
</evidence>
<comment type="similarity">
    <text evidence="3 14">Belongs to the TPP enzyme family.</text>
</comment>
<evidence type="ECO:0000256" key="6">
    <source>
        <dbReference type="ARBA" id="ARBA00022630"/>
    </source>
</evidence>
<dbReference type="Gene3D" id="3.40.50.970">
    <property type="match status" value="2"/>
</dbReference>
<dbReference type="PANTHER" id="PTHR18968:SF170">
    <property type="entry name" value="ACETOLACTATE SYNTHASE ISOZYME 1 LARGE SUBUNIT"/>
    <property type="match status" value="1"/>
</dbReference>
<dbReference type="InterPro" id="IPR000399">
    <property type="entry name" value="TPP-bd_CS"/>
</dbReference>
<feature type="domain" description="Thiamine pyrophosphate enzyme central" evidence="15">
    <location>
        <begin position="192"/>
        <end position="327"/>
    </location>
</feature>
<evidence type="ECO:0000256" key="1">
    <source>
        <dbReference type="ARBA" id="ARBA00004974"/>
    </source>
</evidence>